<accession>A0A318J121</accession>
<dbReference type="Pfam" id="PF03479">
    <property type="entry name" value="PCC"/>
    <property type="match status" value="1"/>
</dbReference>
<dbReference type="PANTHER" id="PTHR34988:SF1">
    <property type="entry name" value="DNA-BINDING PROTEIN"/>
    <property type="match status" value="1"/>
</dbReference>
<evidence type="ECO:0000259" key="2">
    <source>
        <dbReference type="PROSITE" id="PS51742"/>
    </source>
</evidence>
<organism evidence="3 4">
    <name type="scientific">Burkholderia pyrrocinia</name>
    <name type="common">Pseudomonas pyrrocinia</name>
    <dbReference type="NCBI Taxonomy" id="60550"/>
    <lineage>
        <taxon>Bacteria</taxon>
        <taxon>Pseudomonadati</taxon>
        <taxon>Pseudomonadota</taxon>
        <taxon>Betaproteobacteria</taxon>
        <taxon>Burkholderiales</taxon>
        <taxon>Burkholderiaceae</taxon>
        <taxon>Burkholderia</taxon>
        <taxon>Burkholderia cepacia complex</taxon>
    </lineage>
</organism>
<evidence type="ECO:0000256" key="1">
    <source>
        <dbReference type="SAM" id="MobiDB-lite"/>
    </source>
</evidence>
<dbReference type="Gene3D" id="3.30.1330.80">
    <property type="entry name" value="Hypothetical protein, similar to alpha- acetolactate decarboxylase, domain 2"/>
    <property type="match status" value="1"/>
</dbReference>
<comment type="caution">
    <text evidence="3">The sequence shown here is derived from an EMBL/GenBank/DDBJ whole genome shotgun (WGS) entry which is preliminary data.</text>
</comment>
<feature type="region of interest" description="Disordered" evidence="1">
    <location>
        <begin position="158"/>
        <end position="178"/>
    </location>
</feature>
<proteinExistence type="predicted"/>
<dbReference type="PANTHER" id="PTHR34988">
    <property type="entry name" value="PROTEIN, PUTATIVE-RELATED"/>
    <property type="match status" value="1"/>
</dbReference>
<feature type="domain" description="PPC" evidence="2">
    <location>
        <begin position="1"/>
        <end position="129"/>
    </location>
</feature>
<dbReference type="SUPFAM" id="SSF117856">
    <property type="entry name" value="AF0104/ALDC/Ptd012-like"/>
    <property type="match status" value="1"/>
</dbReference>
<sequence>MQAHPLRLSPGDDLRASIEHALRQHASHAAFVIQGIGSLSVAQLRFAGVDLPTELRGDLEILTLAGSVSSDGAHLHMSVSDALGRVSGGHVASGCVVRTTAEILLVMLPEHRFSREPDAGTGFNELVIRREPGERRRSRMKKWRREHAACGAIACRCDGKDPPQPDSVLTSARYRPLP</sequence>
<dbReference type="InterPro" id="IPR005175">
    <property type="entry name" value="PPC_dom"/>
</dbReference>
<protein>
    <recommendedName>
        <fullName evidence="2">PPC domain-containing protein</fullName>
    </recommendedName>
</protein>
<name>A0A318J121_BURPY</name>
<gene>
    <name evidence="3" type="ORF">NA66_1001905</name>
</gene>
<evidence type="ECO:0000313" key="3">
    <source>
        <dbReference type="EMBL" id="PXX41295.1"/>
    </source>
</evidence>
<dbReference type="AlphaFoldDB" id="A0A318J121"/>
<dbReference type="EMBL" id="QJJY01000001">
    <property type="protein sequence ID" value="PXX41295.1"/>
    <property type="molecule type" value="Genomic_DNA"/>
</dbReference>
<dbReference type="CDD" id="cd11378">
    <property type="entry name" value="DUF296"/>
    <property type="match status" value="1"/>
</dbReference>
<dbReference type="Proteomes" id="UP000247755">
    <property type="component" value="Unassembled WGS sequence"/>
</dbReference>
<evidence type="ECO:0000313" key="4">
    <source>
        <dbReference type="Proteomes" id="UP000247755"/>
    </source>
</evidence>
<dbReference type="PROSITE" id="PS51742">
    <property type="entry name" value="PPC"/>
    <property type="match status" value="1"/>
</dbReference>
<reference evidence="3 4" key="1">
    <citation type="submission" date="2018-05" db="EMBL/GenBank/DDBJ databases">
        <title>Comparative genomics of bacterial root endophytes of switchgrass collected from native prairies over two seasons.</title>
        <authorList>
            <person name="Tang Y."/>
        </authorList>
    </citation>
    <scope>NUCLEOTIDE SEQUENCE [LARGE SCALE GENOMIC DNA]</scope>
    <source>
        <strain evidence="3 4">NFIX32</strain>
    </source>
</reference>